<feature type="transmembrane region" description="Helical" evidence="6">
    <location>
        <begin position="340"/>
        <end position="365"/>
    </location>
</feature>
<feature type="transmembrane region" description="Helical" evidence="6">
    <location>
        <begin position="751"/>
        <end position="780"/>
    </location>
</feature>
<feature type="transmembrane region" description="Helical" evidence="6">
    <location>
        <begin position="377"/>
        <end position="401"/>
    </location>
</feature>
<keyword evidence="2" id="KW-1003">Cell membrane</keyword>
<feature type="transmembrane region" description="Helical" evidence="6">
    <location>
        <begin position="723"/>
        <end position="745"/>
    </location>
</feature>
<dbReference type="KEGG" id="hdt:HYPDE_31088"/>
<keyword evidence="5 6" id="KW-0472">Membrane</keyword>
<protein>
    <submittedName>
        <fullName evidence="8">Membrane transporter</fullName>
    </submittedName>
</protein>
<dbReference type="PROSITE" id="PS50156">
    <property type="entry name" value="SSD"/>
    <property type="match status" value="2"/>
</dbReference>
<feature type="domain" description="SSD" evidence="7">
    <location>
        <begin position="269"/>
        <end position="399"/>
    </location>
</feature>
<keyword evidence="9" id="KW-1185">Reference proteome</keyword>
<dbReference type="SUPFAM" id="SSF82866">
    <property type="entry name" value="Multidrug efflux transporter AcrB transmembrane domain"/>
    <property type="match status" value="2"/>
</dbReference>
<feature type="transmembrane region" description="Helical" evidence="6">
    <location>
        <begin position="44"/>
        <end position="64"/>
    </location>
</feature>
<feature type="transmembrane region" description="Helical" evidence="6">
    <location>
        <begin position="249"/>
        <end position="267"/>
    </location>
</feature>
<feature type="domain" description="SSD" evidence="7">
    <location>
        <begin position="638"/>
        <end position="779"/>
    </location>
</feature>
<dbReference type="InterPro" id="IPR000731">
    <property type="entry name" value="SSD"/>
</dbReference>
<dbReference type="AlphaFoldDB" id="N0B6N9"/>
<dbReference type="InterPro" id="IPR004869">
    <property type="entry name" value="MMPL_dom"/>
</dbReference>
<feature type="transmembrane region" description="Helical" evidence="6">
    <location>
        <begin position="273"/>
        <end position="296"/>
    </location>
</feature>
<evidence type="ECO:0000256" key="6">
    <source>
        <dbReference type="SAM" id="Phobius"/>
    </source>
</evidence>
<evidence type="ECO:0000256" key="5">
    <source>
        <dbReference type="ARBA" id="ARBA00023136"/>
    </source>
</evidence>
<keyword evidence="3 6" id="KW-0812">Transmembrane</keyword>
<sequence>MEGADPRLLGSGVAREDGLQLQKPPQPFPMSLGLNKLGLIGLRAPWFAALIVLIITCIAAFGLMRLKVDDSLSELFRTNTPEFKTYEEIDRRFPSSEYDVLVVVEGKKLLTREGLAAFANAAADLQLADGVDGIVSMLSARGKPDATGYAPPVVPDELPKDAAAFDAIISALKNNDIVKGKFLSNDGQLALIVLALDRGVVAEKSAKTVIGDIENVAKEDLNPAGLSVKLAGAPVMQLEIRNSVERDQIVYNGLGLLFGATIAAIFFRRVSLMLVAALPPVIAVVWSLGLLGWLGFKLNLFLNVMTPLIMVMGFADSMQMVSAIRIRLREGDSKLDAVKFAINIVGPACVLAHGAALLSFMALLFSESGLIRTFGEAGAMAVGISFIAVIVVLPLLALMLIRNEKTLAREHTPADRMMDALGNFVGVVVDRVVEHAVLYTLLGFTLFGFFAFLHLKLEPRYRLADQVPDREQALAATGRIDSKLTGANPFHVMIQWKNGASLYDPATLKVIEETHIALEKAAGLGNVWSLESLRRWLRENGDDNVETIKKYVNLLPEHLVRRFIAKEQDAVLVTGRLPDVDASQILPLVEKVDHALDPIRKEYPQYEISVTGLPALAARNSYRMISQLDESIPLCVLVAGALLALAFRSFFVGFISLLPGLFPVVASGALLWYLNGGLEFASVVALLVVFGLGVDALIHFLNRLRLEERPGVPPELAIRNARVLVGPAIILTTIVLAFGLGVTVFSDLPSLRLFGFVCGVTLLASLIADLVFLPASILVYRRYVSRHF</sequence>
<dbReference type="GO" id="GO:0005886">
    <property type="term" value="C:plasma membrane"/>
    <property type="evidence" value="ECO:0007669"/>
    <property type="project" value="UniProtKB-SubCell"/>
</dbReference>
<feature type="transmembrane region" description="Helical" evidence="6">
    <location>
        <begin position="436"/>
        <end position="455"/>
    </location>
</feature>
<evidence type="ECO:0000256" key="2">
    <source>
        <dbReference type="ARBA" id="ARBA00022475"/>
    </source>
</evidence>
<evidence type="ECO:0000313" key="8">
    <source>
        <dbReference type="EMBL" id="AGK57892.1"/>
    </source>
</evidence>
<evidence type="ECO:0000256" key="4">
    <source>
        <dbReference type="ARBA" id="ARBA00022989"/>
    </source>
</evidence>
<feature type="transmembrane region" description="Helical" evidence="6">
    <location>
        <begin position="650"/>
        <end position="674"/>
    </location>
</feature>
<dbReference type="PANTHER" id="PTHR33406:SF12">
    <property type="entry name" value="BLR2997 PROTEIN"/>
    <property type="match status" value="1"/>
</dbReference>
<reference evidence="8 9" key="1">
    <citation type="journal article" date="2013" name="Genome Announc.">
        <title>Genome sequences for three denitrifying bacterial strains isolated from a uranium- and nitrate-contaminated subsurface environment.</title>
        <authorList>
            <person name="Venkatramanan R."/>
            <person name="Prakash O."/>
            <person name="Woyke T."/>
            <person name="Chain P."/>
            <person name="Goodwin L.A."/>
            <person name="Watson D."/>
            <person name="Brooks S."/>
            <person name="Kostka J.E."/>
            <person name="Green S.J."/>
        </authorList>
    </citation>
    <scope>NUCLEOTIDE SEQUENCE [LARGE SCALE GENOMIC DNA]</scope>
    <source>
        <strain evidence="8 9">1NES1</strain>
    </source>
</reference>
<evidence type="ECO:0000313" key="9">
    <source>
        <dbReference type="Proteomes" id="UP000005952"/>
    </source>
</evidence>
<dbReference type="PANTHER" id="PTHR33406">
    <property type="entry name" value="MEMBRANE PROTEIN MJ1562-RELATED"/>
    <property type="match status" value="1"/>
</dbReference>
<dbReference type="STRING" id="670307.HYPDE_31088"/>
<dbReference type="eggNOG" id="COG1033">
    <property type="taxonomic scope" value="Bacteria"/>
</dbReference>
<gene>
    <name evidence="8" type="ORF">HYPDE_31088</name>
</gene>
<evidence type="ECO:0000259" key="7">
    <source>
        <dbReference type="PROSITE" id="PS50156"/>
    </source>
</evidence>
<feature type="transmembrane region" description="Helical" evidence="6">
    <location>
        <begin position="680"/>
        <end position="702"/>
    </location>
</feature>
<dbReference type="Proteomes" id="UP000005952">
    <property type="component" value="Chromosome"/>
</dbReference>
<dbReference type="EMBL" id="CP005587">
    <property type="protein sequence ID" value="AGK57892.1"/>
    <property type="molecule type" value="Genomic_DNA"/>
</dbReference>
<dbReference type="InterPro" id="IPR050545">
    <property type="entry name" value="Mycobact_MmpL"/>
</dbReference>
<organism evidence="8 9">
    <name type="scientific">Hyphomicrobium denitrificans 1NES1</name>
    <dbReference type="NCBI Taxonomy" id="670307"/>
    <lineage>
        <taxon>Bacteria</taxon>
        <taxon>Pseudomonadati</taxon>
        <taxon>Pseudomonadota</taxon>
        <taxon>Alphaproteobacteria</taxon>
        <taxon>Hyphomicrobiales</taxon>
        <taxon>Hyphomicrobiaceae</taxon>
        <taxon>Hyphomicrobium</taxon>
    </lineage>
</organism>
<name>N0B6N9_9HYPH</name>
<evidence type="ECO:0000256" key="1">
    <source>
        <dbReference type="ARBA" id="ARBA00004651"/>
    </source>
</evidence>
<keyword evidence="4 6" id="KW-1133">Transmembrane helix</keyword>
<evidence type="ECO:0000256" key="3">
    <source>
        <dbReference type="ARBA" id="ARBA00022692"/>
    </source>
</evidence>
<proteinExistence type="predicted"/>
<dbReference type="HOGENOM" id="CLU_008861_3_0_5"/>
<comment type="subcellular location">
    <subcellularLocation>
        <location evidence="1">Cell membrane</location>
        <topology evidence="1">Multi-pass membrane protein</topology>
    </subcellularLocation>
</comment>
<dbReference type="Gene3D" id="1.20.1640.10">
    <property type="entry name" value="Multidrug efflux transporter AcrB transmembrane domain"/>
    <property type="match status" value="2"/>
</dbReference>
<dbReference type="Pfam" id="PF03176">
    <property type="entry name" value="MMPL"/>
    <property type="match status" value="2"/>
</dbReference>
<accession>N0B6N9</accession>